<dbReference type="InterPro" id="IPR007474">
    <property type="entry name" value="ApaG_domain"/>
</dbReference>
<sequence>MSEYAIQITVKVQYLEEQSVPEKGNYSFAYTMTIKNESKVPFQLIGRHWIITDSEGVEQEVRGLGVVGQQPFLKPGESFEYTSWASIPSPDGTMKGSYFCVSEEAEFFTAPIPEFTLMMPRILH</sequence>
<protein>
    <recommendedName>
        <fullName evidence="1 2">Protein ApaG</fullName>
    </recommendedName>
</protein>
<proteinExistence type="inferred from homology"/>
<dbReference type="NCBIfam" id="NF003967">
    <property type="entry name" value="PRK05461.1"/>
    <property type="match status" value="1"/>
</dbReference>
<evidence type="ECO:0000259" key="3">
    <source>
        <dbReference type="PROSITE" id="PS51087"/>
    </source>
</evidence>
<reference evidence="4 5" key="1">
    <citation type="submission" date="2017-04" db="EMBL/GenBank/DDBJ databases">
        <authorList>
            <person name="Afonso C.L."/>
            <person name="Miller P.J."/>
            <person name="Scott M.A."/>
            <person name="Spackman E."/>
            <person name="Goraichik I."/>
            <person name="Dimitrov K.M."/>
            <person name="Suarez D.L."/>
            <person name="Swayne D.E."/>
        </authorList>
    </citation>
    <scope>NUCLEOTIDE SEQUENCE [LARGE SCALE GENOMIC DNA]</scope>
    <source>
        <strain evidence="4 5">VK13</strain>
    </source>
</reference>
<dbReference type="SUPFAM" id="SSF110069">
    <property type="entry name" value="ApaG-like"/>
    <property type="match status" value="1"/>
</dbReference>
<dbReference type="PANTHER" id="PTHR47191">
    <property type="entry name" value="OS05G0170800 PROTEIN"/>
    <property type="match status" value="1"/>
</dbReference>
<dbReference type="Proteomes" id="UP000192708">
    <property type="component" value="Unassembled WGS sequence"/>
</dbReference>
<dbReference type="OrthoDB" id="9795226at2"/>
<dbReference type="InterPro" id="IPR050718">
    <property type="entry name" value="ApaG-like"/>
</dbReference>
<evidence type="ECO:0000256" key="1">
    <source>
        <dbReference type="ARBA" id="ARBA00017693"/>
    </source>
</evidence>
<gene>
    <name evidence="2" type="primary">apaG</name>
    <name evidence="4" type="ORF">SAMN06296008_108114</name>
</gene>
<dbReference type="STRING" id="1938817.SAMN06296008_108114"/>
<evidence type="ECO:0000313" key="5">
    <source>
        <dbReference type="Proteomes" id="UP000192708"/>
    </source>
</evidence>
<organism evidence="4 5">
    <name type="scientific">Polynucleobacter kasalickyi</name>
    <dbReference type="NCBI Taxonomy" id="1938817"/>
    <lineage>
        <taxon>Bacteria</taxon>
        <taxon>Pseudomonadati</taxon>
        <taxon>Pseudomonadota</taxon>
        <taxon>Betaproteobacteria</taxon>
        <taxon>Burkholderiales</taxon>
        <taxon>Burkholderiaceae</taxon>
        <taxon>Polynucleobacter</taxon>
    </lineage>
</organism>
<dbReference type="HAMAP" id="MF_00791">
    <property type="entry name" value="ApaG"/>
    <property type="match status" value="1"/>
</dbReference>
<name>A0A1W2AF37_9BURK</name>
<dbReference type="Pfam" id="PF04379">
    <property type="entry name" value="DUF525"/>
    <property type="match status" value="1"/>
</dbReference>
<dbReference type="Gene3D" id="2.60.40.1470">
    <property type="entry name" value="ApaG domain"/>
    <property type="match status" value="1"/>
</dbReference>
<keyword evidence="5" id="KW-1185">Reference proteome</keyword>
<evidence type="ECO:0000313" key="4">
    <source>
        <dbReference type="EMBL" id="SMC59233.1"/>
    </source>
</evidence>
<feature type="domain" description="ApaG" evidence="3">
    <location>
        <begin position="1"/>
        <end position="124"/>
    </location>
</feature>
<dbReference type="PANTHER" id="PTHR47191:SF2">
    <property type="entry name" value="OS05G0170800 PROTEIN"/>
    <property type="match status" value="1"/>
</dbReference>
<dbReference type="AlphaFoldDB" id="A0A1W2AF37"/>
<dbReference type="InterPro" id="IPR023065">
    <property type="entry name" value="Uncharacterised_ApaG"/>
</dbReference>
<dbReference type="PROSITE" id="PS51087">
    <property type="entry name" value="APAG"/>
    <property type="match status" value="1"/>
</dbReference>
<dbReference type="RefSeq" id="WP_084283760.1">
    <property type="nucleotide sequence ID" value="NZ_FWXJ01000008.1"/>
</dbReference>
<evidence type="ECO:0000256" key="2">
    <source>
        <dbReference type="HAMAP-Rule" id="MF_00791"/>
    </source>
</evidence>
<dbReference type="InterPro" id="IPR036767">
    <property type="entry name" value="ApaG_sf"/>
</dbReference>
<dbReference type="EMBL" id="FWXJ01000008">
    <property type="protein sequence ID" value="SMC59233.1"/>
    <property type="molecule type" value="Genomic_DNA"/>
</dbReference>
<accession>A0A1W2AF37</accession>